<keyword evidence="4" id="KW-1185">Reference proteome</keyword>
<gene>
    <name evidence="3" type="ORF">EZV62_001316</name>
</gene>
<organism evidence="3 4">
    <name type="scientific">Acer yangbiense</name>
    <dbReference type="NCBI Taxonomy" id="1000413"/>
    <lineage>
        <taxon>Eukaryota</taxon>
        <taxon>Viridiplantae</taxon>
        <taxon>Streptophyta</taxon>
        <taxon>Embryophyta</taxon>
        <taxon>Tracheophyta</taxon>
        <taxon>Spermatophyta</taxon>
        <taxon>Magnoliopsida</taxon>
        <taxon>eudicotyledons</taxon>
        <taxon>Gunneridae</taxon>
        <taxon>Pentapetalae</taxon>
        <taxon>rosids</taxon>
        <taxon>malvids</taxon>
        <taxon>Sapindales</taxon>
        <taxon>Sapindaceae</taxon>
        <taxon>Hippocastanoideae</taxon>
        <taxon>Acereae</taxon>
        <taxon>Acer</taxon>
    </lineage>
</organism>
<evidence type="ECO:0000256" key="1">
    <source>
        <dbReference type="SAM" id="MobiDB-lite"/>
    </source>
</evidence>
<feature type="compositionally biased region" description="Basic and acidic residues" evidence="1">
    <location>
        <begin position="292"/>
        <end position="305"/>
    </location>
</feature>
<evidence type="ECO:0000313" key="4">
    <source>
        <dbReference type="Proteomes" id="UP000323000"/>
    </source>
</evidence>
<reference evidence="4" key="1">
    <citation type="journal article" date="2019" name="Gigascience">
        <title>De novo genome assembly of the endangered Acer yangbiense, a plant species with extremely small populations endemic to Yunnan Province, China.</title>
        <authorList>
            <person name="Yang J."/>
            <person name="Wariss H.M."/>
            <person name="Tao L."/>
            <person name="Zhang R."/>
            <person name="Yun Q."/>
            <person name="Hollingsworth P."/>
            <person name="Dao Z."/>
            <person name="Luo G."/>
            <person name="Guo H."/>
            <person name="Ma Y."/>
            <person name="Sun W."/>
        </authorList>
    </citation>
    <scope>NUCLEOTIDE SEQUENCE [LARGE SCALE GENOMIC DNA]</scope>
    <source>
        <strain evidence="4">cv. Malutang</strain>
    </source>
</reference>
<feature type="region of interest" description="Disordered" evidence="1">
    <location>
        <begin position="411"/>
        <end position="439"/>
    </location>
</feature>
<sequence>MLTKNPDSIFTKVEINPNYCHELELYTQKLRFHVNEEASTIMEYNDLSKLCESLSLSGDNDILETKIKGDVKRTSDRKVAHSLVGKILTTKPINREAFISWIPKLWRTSEPFEINAMGRNIFVLRFRNSEDKRRVLSGGPWCFNDSIIALEEPKGMGKFQDLEFCRVSFRVQLHNLPLLCMNQEAGLALGRMLERVEEIDLGYLGDYLDKFLRIHVNIDISQPLKRALKVGVEDSDEIATIVVHYECLPELCFHYGILGHPLQECPSRHPSEDEGRPLKYGAWIRAGTTIGEEPRGKRPRGDGDQHTGGPKQSVPEPKISSWWKPKKRFASPCGGEESQTILESPGLLESRIVPIMEIQNQPIQEVDFEHTTNDKELTEIVSEDVLEIDSLVKAQNKEAVCHSDTIVNGSSLGQHVKGPNINHRGQPRLGVAFSSPYKK</sequence>
<dbReference type="InterPro" id="IPR040256">
    <property type="entry name" value="At4g02000-like"/>
</dbReference>
<dbReference type="Proteomes" id="UP000323000">
    <property type="component" value="Chromosome 1"/>
</dbReference>
<protein>
    <recommendedName>
        <fullName evidence="2">DUF4283 domain-containing protein</fullName>
    </recommendedName>
</protein>
<feature type="domain" description="DUF4283" evidence="2">
    <location>
        <begin position="80"/>
        <end position="151"/>
    </location>
</feature>
<feature type="region of interest" description="Disordered" evidence="1">
    <location>
        <begin position="289"/>
        <end position="321"/>
    </location>
</feature>
<dbReference type="PANTHER" id="PTHR31286:SF167">
    <property type="entry name" value="OS09G0268800 PROTEIN"/>
    <property type="match status" value="1"/>
</dbReference>
<comment type="caution">
    <text evidence="3">The sequence shown here is derived from an EMBL/GenBank/DDBJ whole genome shotgun (WGS) entry which is preliminary data.</text>
</comment>
<dbReference type="PANTHER" id="PTHR31286">
    <property type="entry name" value="GLYCINE-RICH CELL WALL STRUCTURAL PROTEIN 1.8-LIKE"/>
    <property type="match status" value="1"/>
</dbReference>
<accession>A0A5C7ITT0</accession>
<dbReference type="Pfam" id="PF14111">
    <property type="entry name" value="DUF4283"/>
    <property type="match status" value="1"/>
</dbReference>
<evidence type="ECO:0000313" key="3">
    <source>
        <dbReference type="EMBL" id="TXG72737.1"/>
    </source>
</evidence>
<dbReference type="InterPro" id="IPR025558">
    <property type="entry name" value="DUF4283"/>
</dbReference>
<dbReference type="OrthoDB" id="1924068at2759"/>
<evidence type="ECO:0000259" key="2">
    <source>
        <dbReference type="Pfam" id="PF14111"/>
    </source>
</evidence>
<proteinExistence type="predicted"/>
<name>A0A5C7ITT0_9ROSI</name>
<dbReference type="EMBL" id="VAHF01000001">
    <property type="protein sequence ID" value="TXG72737.1"/>
    <property type="molecule type" value="Genomic_DNA"/>
</dbReference>
<dbReference type="AlphaFoldDB" id="A0A5C7ITT0"/>